<dbReference type="RefSeq" id="WP_008911668.1">
    <property type="nucleotide sequence ID" value="NZ_KB233222.1"/>
</dbReference>
<dbReference type="AlphaFoldDB" id="K8WXU4"/>
<comment type="similarity">
    <text evidence="1">Belongs to the flavin monoamine oxidase family.</text>
</comment>
<dbReference type="STRING" id="1141662.OOA_08237"/>
<evidence type="ECO:0000259" key="2">
    <source>
        <dbReference type="Pfam" id="PF01593"/>
    </source>
</evidence>
<dbReference type="GO" id="GO:0016491">
    <property type="term" value="F:oxidoreductase activity"/>
    <property type="evidence" value="ECO:0007669"/>
    <property type="project" value="InterPro"/>
</dbReference>
<organism evidence="3 4">
    <name type="scientific">Providencia burhodogranariea DSM 19968</name>
    <dbReference type="NCBI Taxonomy" id="1141662"/>
    <lineage>
        <taxon>Bacteria</taxon>
        <taxon>Pseudomonadati</taxon>
        <taxon>Pseudomonadota</taxon>
        <taxon>Gammaproteobacteria</taxon>
        <taxon>Enterobacterales</taxon>
        <taxon>Morganellaceae</taxon>
        <taxon>Providencia</taxon>
    </lineage>
</organism>
<dbReference type="InterPro" id="IPR006311">
    <property type="entry name" value="TAT_signal"/>
</dbReference>
<protein>
    <recommendedName>
        <fullName evidence="2">Amine oxidase domain-containing protein</fullName>
    </recommendedName>
</protein>
<dbReference type="eggNOG" id="COG1233">
    <property type="taxonomic scope" value="Bacteria"/>
</dbReference>
<dbReference type="PANTHER" id="PTHR43563:SF1">
    <property type="entry name" value="AMINE OXIDASE [FLAVIN-CONTAINING] B"/>
    <property type="match status" value="1"/>
</dbReference>
<evidence type="ECO:0000313" key="3">
    <source>
        <dbReference type="EMBL" id="EKT62222.1"/>
    </source>
</evidence>
<feature type="domain" description="Amine oxidase" evidence="2">
    <location>
        <begin position="509"/>
        <end position="629"/>
    </location>
</feature>
<dbReference type="SUPFAM" id="SSF51905">
    <property type="entry name" value="FAD/NAD(P)-binding domain"/>
    <property type="match status" value="2"/>
</dbReference>
<sequence>MTITRRDFLNGVAVTIAAAISPISLIQASINPTLATKTLYYPPALTGLRGNHDGSFENAHRLARKGDKFNLQNTPVKENYDLVIVGAGISGLAAAWFYRKQMGPDKKILLIDNHNDFGGHAIRNEFSTPAGQIIGYGGSESFQSPHYIYSDHAKQLLDDMGVSVDKLGAHFDVDFYPNRGLAKATFFDKANFGVDKLVVGDPSRGVADDIPEGRLNGRSYREFVGDFPLSKQDREDLIELFEEQVDYLAGMSLEEKIEYVDKTSYSQFLQDKVKLNPLAIKYFQQITNDFQAVGIDATACSDARLCALPGFATAGLPPLDADEQAELDDPYIYHFPDGNASVARLLVQKLIPEVSDKSGMEDIVLAKFDYSKLDEEGAPTRLRLNSTAIHATNVENGGAELVYVTADGQMEKVASKKIIMAGYNMMIPYIVPSMSEEQKEALKENVKAPLVYSKVVLSNWRCFDKLGVHKIYSPAAPYSVVKLDYPVSIGGYRHSSTPDDPICLHMIYVPTISGSGLSPREQSRMGRARLLSMPFAEHEQQIRDQLQAMLGPAGFDHQKDILGITVNRWSHGYSYASSTMWDTEDNEKQLIETARRPFGHIHIANSDSGWSPYMHSAIDQGWRAVNEIISA</sequence>
<gene>
    <name evidence="3" type="ORF">OOA_08237</name>
</gene>
<dbReference type="InterPro" id="IPR036188">
    <property type="entry name" value="FAD/NAD-bd_sf"/>
</dbReference>
<keyword evidence="4" id="KW-1185">Reference proteome</keyword>
<dbReference type="HOGENOM" id="CLU_431354_0_0_6"/>
<proteinExistence type="inferred from homology"/>
<evidence type="ECO:0000256" key="1">
    <source>
        <dbReference type="ARBA" id="ARBA00005995"/>
    </source>
</evidence>
<dbReference type="EMBL" id="AKKL01000021">
    <property type="protein sequence ID" value="EKT62222.1"/>
    <property type="molecule type" value="Genomic_DNA"/>
</dbReference>
<dbReference type="PROSITE" id="PS51318">
    <property type="entry name" value="TAT"/>
    <property type="match status" value="1"/>
</dbReference>
<dbReference type="Gene3D" id="3.90.660.10">
    <property type="match status" value="1"/>
</dbReference>
<comment type="caution">
    <text evidence="3">The sequence shown here is derived from an EMBL/GenBank/DDBJ whole genome shotgun (WGS) entry which is preliminary data.</text>
</comment>
<dbReference type="InterPro" id="IPR002937">
    <property type="entry name" value="Amino_oxidase"/>
</dbReference>
<reference evidence="3 4" key="1">
    <citation type="journal article" date="2012" name="BMC Genomics">
        <title>Comparative genomics of bacteria in the genus Providencia isolated from wild Drosophila melanogaster.</title>
        <authorList>
            <person name="Galac M.R."/>
            <person name="Lazzaro B.P."/>
        </authorList>
    </citation>
    <scope>NUCLEOTIDE SEQUENCE [LARGE SCALE GENOMIC DNA]</scope>
    <source>
        <strain evidence="3 4">DSM 19968</strain>
    </source>
</reference>
<dbReference type="InterPro" id="IPR050703">
    <property type="entry name" value="Flavin_MAO"/>
</dbReference>
<dbReference type="Proteomes" id="UP000009336">
    <property type="component" value="Unassembled WGS sequence"/>
</dbReference>
<accession>K8WXU4</accession>
<dbReference type="PANTHER" id="PTHR43563">
    <property type="entry name" value="AMINE OXIDASE"/>
    <property type="match status" value="1"/>
</dbReference>
<dbReference type="OrthoDB" id="231484at2"/>
<dbReference type="PATRIC" id="fig|1141662.3.peg.1673"/>
<name>K8WXU4_9GAMM</name>
<dbReference type="Pfam" id="PF01593">
    <property type="entry name" value="Amino_oxidase"/>
    <property type="match status" value="1"/>
</dbReference>
<dbReference type="Gene3D" id="3.50.50.60">
    <property type="entry name" value="FAD/NAD(P)-binding domain"/>
    <property type="match status" value="2"/>
</dbReference>
<evidence type="ECO:0000313" key="4">
    <source>
        <dbReference type="Proteomes" id="UP000009336"/>
    </source>
</evidence>
<dbReference type="Pfam" id="PF13450">
    <property type="entry name" value="NAD_binding_8"/>
    <property type="match status" value="1"/>
</dbReference>